<dbReference type="PROSITE" id="PS50970">
    <property type="entry name" value="HCY"/>
    <property type="match status" value="1"/>
</dbReference>
<comment type="caution">
    <text evidence="5">The sequence shown here is derived from an EMBL/GenBank/DDBJ whole genome shotgun (WGS) entry which is preliminary data.</text>
</comment>
<evidence type="ECO:0000256" key="3">
    <source>
        <dbReference type="PROSITE-ProRule" id="PRU00333"/>
    </source>
</evidence>
<sequence length="223" mass="25028">MEETQKDLVGARLDHVQEYLHKIFSKRVVVIDGAMGTSIQQALKQGVGQEVCDNKEFCRDNLDMMNITNPEVIQKIHTDFIEAGSDIICTNTFNSQKISQQKYGMEDKVFEMNFQGAKIAREVADELSAPDKWILVAGSIGPTTINLSLQAEDSDIKFEDIKQAYKEQIDGLVQGGCHVILFETIVDLKNFEAGYEAFKEYFTEHSLEKPPLFVSGTPIIDGK</sequence>
<dbReference type="EMBL" id="CAMPGE010017350">
    <property type="protein sequence ID" value="CAI2375844.1"/>
    <property type="molecule type" value="Genomic_DNA"/>
</dbReference>
<evidence type="ECO:0000256" key="2">
    <source>
        <dbReference type="ARBA" id="ARBA00022679"/>
    </source>
</evidence>
<keyword evidence="6" id="KW-1185">Reference proteome</keyword>
<evidence type="ECO:0000313" key="5">
    <source>
        <dbReference type="EMBL" id="CAI2375844.1"/>
    </source>
</evidence>
<name>A0AAD2CZX5_EUPCR</name>
<dbReference type="PANTHER" id="PTHR45833:SF2">
    <property type="entry name" value="BIFUNCTIONAL HOMOCYSTEINE S-METHYLTRANSFERASE_5,10-METHYLENETETRAHYDROFOLATE REDUCTASE"/>
    <property type="match status" value="1"/>
</dbReference>
<gene>
    <name evidence="5" type="ORF">ECRASSUSDP1_LOCUS17210</name>
</gene>
<accession>A0AAD2CZX5</accession>
<protein>
    <recommendedName>
        <fullName evidence="4">Hcy-binding domain-containing protein</fullName>
    </recommendedName>
</protein>
<dbReference type="PANTHER" id="PTHR45833">
    <property type="entry name" value="METHIONINE SYNTHASE"/>
    <property type="match status" value="1"/>
</dbReference>
<dbReference type="GO" id="GO:0008705">
    <property type="term" value="F:methionine synthase activity"/>
    <property type="evidence" value="ECO:0007669"/>
    <property type="project" value="TreeGrafter"/>
</dbReference>
<comment type="caution">
    <text evidence="3">Lacks conserved residue(s) required for the propagation of feature annotation.</text>
</comment>
<dbReference type="GO" id="GO:0005829">
    <property type="term" value="C:cytosol"/>
    <property type="evidence" value="ECO:0007669"/>
    <property type="project" value="TreeGrafter"/>
</dbReference>
<proteinExistence type="predicted"/>
<dbReference type="InterPro" id="IPR036589">
    <property type="entry name" value="HCY_dom_sf"/>
</dbReference>
<reference evidence="5" key="1">
    <citation type="submission" date="2023-07" db="EMBL/GenBank/DDBJ databases">
        <authorList>
            <consortium name="AG Swart"/>
            <person name="Singh M."/>
            <person name="Singh A."/>
            <person name="Seah K."/>
            <person name="Emmerich C."/>
        </authorList>
    </citation>
    <scope>NUCLEOTIDE SEQUENCE</scope>
    <source>
        <strain evidence="5">DP1</strain>
    </source>
</reference>
<keyword evidence="1" id="KW-0489">Methyltransferase</keyword>
<evidence type="ECO:0000259" key="4">
    <source>
        <dbReference type="PROSITE" id="PS50970"/>
    </source>
</evidence>
<organism evidence="5 6">
    <name type="scientific">Euplotes crassus</name>
    <dbReference type="NCBI Taxonomy" id="5936"/>
    <lineage>
        <taxon>Eukaryota</taxon>
        <taxon>Sar</taxon>
        <taxon>Alveolata</taxon>
        <taxon>Ciliophora</taxon>
        <taxon>Intramacronucleata</taxon>
        <taxon>Spirotrichea</taxon>
        <taxon>Hypotrichia</taxon>
        <taxon>Euplotida</taxon>
        <taxon>Euplotidae</taxon>
        <taxon>Moneuplotes</taxon>
    </lineage>
</organism>
<evidence type="ECO:0000256" key="1">
    <source>
        <dbReference type="ARBA" id="ARBA00022603"/>
    </source>
</evidence>
<evidence type="ECO:0000313" key="6">
    <source>
        <dbReference type="Proteomes" id="UP001295684"/>
    </source>
</evidence>
<dbReference type="SUPFAM" id="SSF82282">
    <property type="entry name" value="Homocysteine S-methyltransferase"/>
    <property type="match status" value="1"/>
</dbReference>
<dbReference type="InterPro" id="IPR050554">
    <property type="entry name" value="Met_Synthase/Corrinoid"/>
</dbReference>
<dbReference type="Proteomes" id="UP001295684">
    <property type="component" value="Unassembled WGS sequence"/>
</dbReference>
<dbReference type="GO" id="GO:0032259">
    <property type="term" value="P:methylation"/>
    <property type="evidence" value="ECO:0007669"/>
    <property type="project" value="UniProtKB-KW"/>
</dbReference>
<dbReference type="AlphaFoldDB" id="A0AAD2CZX5"/>
<dbReference type="Pfam" id="PF02574">
    <property type="entry name" value="S-methyl_trans"/>
    <property type="match status" value="1"/>
</dbReference>
<feature type="domain" description="Hcy-binding" evidence="4">
    <location>
        <begin position="17"/>
        <end position="223"/>
    </location>
</feature>
<keyword evidence="2" id="KW-0808">Transferase</keyword>
<dbReference type="Gene3D" id="3.20.20.330">
    <property type="entry name" value="Homocysteine-binding-like domain"/>
    <property type="match status" value="1"/>
</dbReference>
<dbReference type="InterPro" id="IPR003726">
    <property type="entry name" value="HCY_dom"/>
</dbReference>